<feature type="chain" id="PRO_5027848942" evidence="1">
    <location>
        <begin position="18"/>
        <end position="1591"/>
    </location>
</feature>
<dbReference type="KEGG" id="dqu:106741904"/>
<evidence type="ECO:0000256" key="1">
    <source>
        <dbReference type="SAM" id="SignalP"/>
    </source>
</evidence>
<proteinExistence type="predicted"/>
<dbReference type="Proteomes" id="UP000515204">
    <property type="component" value="Unplaced"/>
</dbReference>
<dbReference type="GeneID" id="106741904"/>
<accession>A0A6P3WUS1</accession>
<keyword evidence="1" id="KW-0732">Signal</keyword>
<keyword evidence="2" id="KW-1185">Reference proteome</keyword>
<evidence type="ECO:0000313" key="2">
    <source>
        <dbReference type="Proteomes" id="UP000515204"/>
    </source>
</evidence>
<feature type="signal peptide" evidence="1">
    <location>
        <begin position="1"/>
        <end position="17"/>
    </location>
</feature>
<name>A0A6P3WUS1_DINQU</name>
<reference evidence="3" key="1">
    <citation type="submission" date="2025-08" db="UniProtKB">
        <authorList>
            <consortium name="RefSeq"/>
        </authorList>
    </citation>
    <scope>IDENTIFICATION</scope>
</reference>
<evidence type="ECO:0000313" key="3">
    <source>
        <dbReference type="RefSeq" id="XP_014469815.1"/>
    </source>
</evidence>
<dbReference type="SUPFAM" id="SSF63829">
    <property type="entry name" value="Calcium-dependent phosphotriesterase"/>
    <property type="match status" value="1"/>
</dbReference>
<organism evidence="2 3">
    <name type="scientific">Dinoponera quadriceps</name>
    <name type="common">South American ant</name>
    <dbReference type="NCBI Taxonomy" id="609295"/>
    <lineage>
        <taxon>Eukaryota</taxon>
        <taxon>Metazoa</taxon>
        <taxon>Ecdysozoa</taxon>
        <taxon>Arthropoda</taxon>
        <taxon>Hexapoda</taxon>
        <taxon>Insecta</taxon>
        <taxon>Pterygota</taxon>
        <taxon>Neoptera</taxon>
        <taxon>Endopterygota</taxon>
        <taxon>Hymenoptera</taxon>
        <taxon>Apocrita</taxon>
        <taxon>Aculeata</taxon>
        <taxon>Formicoidea</taxon>
        <taxon>Formicidae</taxon>
        <taxon>Ponerinae</taxon>
        <taxon>Ponerini</taxon>
        <taxon>Dinoponera</taxon>
    </lineage>
</organism>
<dbReference type="RefSeq" id="XP_014469815.1">
    <property type="nucleotide sequence ID" value="XM_014614329.1"/>
</dbReference>
<protein>
    <submittedName>
        <fullName evidence="3">Uncharacterized protein LOC106741904</fullName>
    </submittedName>
</protein>
<dbReference type="OrthoDB" id="188713at2759"/>
<sequence length="1591" mass="180012">MSRKLLLIFMLICMTKCKRYPYYSVENLYSILDRTSEYFKTLKNAHKSPNADTSNTDGEIARYMEATTKMIHQRQKRALLDSLQPNQEVNVLQGFEEALSVTNLSDFQDVAFVPVQDEQRLFWLAAAIDSSNIQLYQLFDNTRLLLASYPQPNGKRIIVNNYGADIFTVVQTNTGEIVVLRVGRNKTGVYEFQFKQEFEIPGAVYTNMWFGTNQLYLGVASNAKVFIYTWLGEHFDKIDTLHFGARKLLFFRQKSFVYIIVVGPLTRIFRFSVRSNKFIETQKLPGTQSAGLFYFKEGRLEERFLALADDNFTILYKEMYNRFVPFQRVASARHVHSLMTADTVILLTATEGNSVNFYQYDGWRFVGLHAKLSNIRAIRRIYSHDGDTLVLQNQDGEWKFLRPVWTVRKTWQALRNEIEAWCSEVKRKASQRSSGRIPDLESPVKIPDAHIGQLRVQNINDHNASELVRLTERYRRTISMLNLANNILTRGTSTGKSQRTVLYGKKVTVQCKTKCYVRRLNTDTEMRPVERSGKLKSSDQALKFANLKVKAMNNWKCPIPSFEIDDIFVKGTVNGILMETLQEGTLRISGNQTVSGEHFFSNLYATNISIPLDIATHKTSVILQIVEARAKELHLINDEFFLPLNGPTSTMTGSITAVKVKITGLIESKGKIAGKSAEKLMPIKDIYTPLELPRDCFLQNVTFRNLVRARDIVILNDNNNETIVRPKLSMKKILENKIPLNSSLPKHVILFAHKTQWDNVTIFNYSNWVTKNSTDTIVVSAAKHATNNIVLGGAAYENLSVPKLTIPICTQEVVTQDITSSLITVDDLIVENLYVSNVTGTRDFNSTMFGFVSALHNVDFSTKLFAGQVFVKNISASKIQGLDTEELKSHVNKWIDVDRIKGPVNISKLQVEDLVTPVKFNFPLPNIVNTVVILGNSNIGKINGMNMSSFIENAQKVNDTMSLEIATFDYEFASNHTHASYSTLKLPRIDAHPNLHSKQIVGTLETSAINVSFGYVANNASSTFVIEGTATFTKEPTVQNVKNVNLKRLSENLWMSDQNTVISGINLSLENMSMKDRVVIFNAENSLNTRMWLNLTRKLLSKTRQQNITTAGSFKSVRVPVVGATDNSILQTSAPELKILLTNSLMRNSAETQIVDATWHFEELNIDNLYWNGKFNDVDLNTEIVRNDAEQNIITGRKVVADLSIESLWSYNKNFSKFAKYALTEKCRDITAIRGRKTFKNINLNNLSVKGKLTGRSIEEALLKSKKQTVFGVKTIQGHLDASSFIALTSIVNDVNLMRLINDQVKKHELTQTIEAEINFRKDLQVFGNVTVGRLYEGVNMNNISNNSELNAVLNRTTEVAELTRDIKTGLHNPATYVSKFEEVNEDVSKITADPDTEDAMALNGTCICEPKNLSNFCDDTKLLSILASKNSSSFIITRLVLLDDTVFVIIVSSDFVSVYTYADVEDLRQRTELHLPDILQASVEPAEHALWIALRLPRQTLVLRYQAWNEFEQYVLPPSDTLVTSKTLNNQHLLIRSDGVWNLAGVFYPEHICKLPLNGEIKAFARGADYYVKVTRKNSTVFLRARYVGN</sequence>
<gene>
    <name evidence="3" type="primary">LOC106741904</name>
</gene>